<evidence type="ECO:0000256" key="6">
    <source>
        <dbReference type="ARBA" id="ARBA00023004"/>
    </source>
</evidence>
<dbReference type="Pfam" id="PF07715">
    <property type="entry name" value="Plug"/>
    <property type="match status" value="1"/>
</dbReference>
<keyword evidence="17" id="KW-1185">Reference proteome</keyword>
<feature type="domain" description="TonB-dependent receptor-like beta-barrel" evidence="14">
    <location>
        <begin position="291"/>
        <end position="701"/>
    </location>
</feature>
<keyword evidence="9 11" id="KW-0472">Membrane</keyword>
<evidence type="ECO:0000256" key="3">
    <source>
        <dbReference type="ARBA" id="ARBA00022452"/>
    </source>
</evidence>
<keyword evidence="3 11" id="KW-1134">Transmembrane beta strand</keyword>
<evidence type="ECO:0000256" key="2">
    <source>
        <dbReference type="ARBA" id="ARBA00022448"/>
    </source>
</evidence>
<evidence type="ECO:0000256" key="8">
    <source>
        <dbReference type="ARBA" id="ARBA00023077"/>
    </source>
</evidence>
<dbReference type="InterPro" id="IPR036942">
    <property type="entry name" value="Beta-barrel_TonB_sf"/>
</dbReference>
<evidence type="ECO:0000256" key="12">
    <source>
        <dbReference type="RuleBase" id="RU003357"/>
    </source>
</evidence>
<dbReference type="CDD" id="cd01347">
    <property type="entry name" value="ligand_gated_channel"/>
    <property type="match status" value="1"/>
</dbReference>
<keyword evidence="13" id="KW-0732">Signal</keyword>
<keyword evidence="4" id="KW-0410">Iron transport</keyword>
<evidence type="ECO:0000256" key="5">
    <source>
        <dbReference type="ARBA" id="ARBA00022692"/>
    </source>
</evidence>
<comment type="similarity">
    <text evidence="11 12">Belongs to the TonB-dependent receptor family.</text>
</comment>
<dbReference type="Gene3D" id="2.40.170.20">
    <property type="entry name" value="TonB-dependent receptor, beta-barrel domain"/>
    <property type="match status" value="1"/>
</dbReference>
<evidence type="ECO:0000256" key="11">
    <source>
        <dbReference type="PROSITE-ProRule" id="PRU01360"/>
    </source>
</evidence>
<evidence type="ECO:0000256" key="10">
    <source>
        <dbReference type="ARBA" id="ARBA00023237"/>
    </source>
</evidence>
<dbReference type="InterPro" id="IPR000531">
    <property type="entry name" value="Beta-barrel_TonB"/>
</dbReference>
<accession>A0ABT0S9D6</accession>
<sequence length="740" mass="78614">MIYRRTALLLSSGIAALLASTPALAQEVAAEAPATEASAPAPVEGEVIVVTAQKREERLQDVPISISVVSGEDLAEKGATQLTEIAGYVPGLHVNNLGAPGQTQVSLRGIFPLGAGAAVGTYVDDAPVGSSTVYTESAAFIVDLLPYDIARIEVLRGPQGTLYGASTVGGLLKYVTVVPDLNDFSARAGVEGFTLAHAGDIGWAVQGLVNVPLVTDRLAVTASFAHRDTPGWIDNVQTGEHDQNSFDQTGFRGSLLWRPTDNLSIRLSAMHQEIDSDNATVIAQDLTGTPLGNGRSNWNYIPETLKSDFTNYAGTIEYDFGFATLSSATSWTDAKRVEVQDASRIYGVLFPLFSGGAVDAGLAPFTNTISMEKLTEEVRLTSRSGGRFEWMAGFFYTDEDAGNDQVVNSLDFDGNVNAGFDPFVTAGLPSTYKEYALFGNATFRVTDKFLLSGGLRWAHNKQTFRQQSAGAILPTTDTPNKSDESIVTYSISPQYHVNDDTMIYARVATGYRPGGPNVIAAGIPPTFDPDTVTNYELGLKTRLADRTVTLDLALFRIDWEDIQVTQAFPGGSALGNGDTARSQGFEAAVLWRPVPGLSLGANGAYTNAELTADAPGIDGQDGDRLPFVPKFSGALTADYNFPVSSSVKATVGGGLRYTGSRGSSVESDPTSLHLGSYTAIDLNGSVTFGDRYTVRAYARNLTNSGGPIARNIIPGFFGPININEVPLQPRTIGLAAEVSF</sequence>
<gene>
    <name evidence="16" type="ORF">LZ518_07650</name>
</gene>
<keyword evidence="8 12" id="KW-0798">TonB box</keyword>
<evidence type="ECO:0000256" key="4">
    <source>
        <dbReference type="ARBA" id="ARBA00022496"/>
    </source>
</evidence>
<reference evidence="16" key="1">
    <citation type="submission" date="2022-05" db="EMBL/GenBank/DDBJ databases">
        <authorList>
            <person name="Jo J.-H."/>
            <person name="Im W.-T."/>
        </authorList>
    </citation>
    <scope>NUCLEOTIDE SEQUENCE</scope>
    <source>
        <strain evidence="16">RB56-2</strain>
    </source>
</reference>
<name>A0ABT0S9D6_9SPHN</name>
<dbReference type="PANTHER" id="PTHR32552">
    <property type="entry name" value="FERRICHROME IRON RECEPTOR-RELATED"/>
    <property type="match status" value="1"/>
</dbReference>
<evidence type="ECO:0000256" key="1">
    <source>
        <dbReference type="ARBA" id="ARBA00004571"/>
    </source>
</evidence>
<keyword evidence="2 11" id="KW-0813">Transport</keyword>
<dbReference type="EMBL" id="JAMGBB010000001">
    <property type="protein sequence ID" value="MCL6741003.1"/>
    <property type="molecule type" value="Genomic_DNA"/>
</dbReference>
<evidence type="ECO:0000256" key="13">
    <source>
        <dbReference type="SAM" id="SignalP"/>
    </source>
</evidence>
<keyword evidence="5 11" id="KW-0812">Transmembrane</keyword>
<keyword evidence="16" id="KW-0675">Receptor</keyword>
<evidence type="ECO:0000259" key="15">
    <source>
        <dbReference type="Pfam" id="PF07715"/>
    </source>
</evidence>
<keyword evidence="10 11" id="KW-0998">Cell outer membrane</keyword>
<evidence type="ECO:0000256" key="9">
    <source>
        <dbReference type="ARBA" id="ARBA00023136"/>
    </source>
</evidence>
<protein>
    <submittedName>
        <fullName evidence="16">TonB-dependent receptor</fullName>
    </submittedName>
</protein>
<feature type="signal peptide" evidence="13">
    <location>
        <begin position="1"/>
        <end position="25"/>
    </location>
</feature>
<dbReference type="InterPro" id="IPR012910">
    <property type="entry name" value="Plug_dom"/>
</dbReference>
<dbReference type="Proteomes" id="UP001165383">
    <property type="component" value="Unassembled WGS sequence"/>
</dbReference>
<keyword evidence="7" id="KW-0406">Ion transport</keyword>
<dbReference type="SUPFAM" id="SSF56935">
    <property type="entry name" value="Porins"/>
    <property type="match status" value="1"/>
</dbReference>
<proteinExistence type="inferred from homology"/>
<comment type="caution">
    <text evidence="16">The sequence shown here is derived from an EMBL/GenBank/DDBJ whole genome shotgun (WGS) entry which is preliminary data.</text>
</comment>
<evidence type="ECO:0000256" key="7">
    <source>
        <dbReference type="ARBA" id="ARBA00023065"/>
    </source>
</evidence>
<dbReference type="PANTHER" id="PTHR32552:SF81">
    <property type="entry name" value="TONB-DEPENDENT OUTER MEMBRANE RECEPTOR"/>
    <property type="match status" value="1"/>
</dbReference>
<dbReference type="InterPro" id="IPR039426">
    <property type="entry name" value="TonB-dep_rcpt-like"/>
</dbReference>
<feature type="chain" id="PRO_5045798546" evidence="13">
    <location>
        <begin position="26"/>
        <end position="740"/>
    </location>
</feature>
<keyword evidence="6" id="KW-0408">Iron</keyword>
<evidence type="ECO:0000313" key="16">
    <source>
        <dbReference type="EMBL" id="MCL6741003.1"/>
    </source>
</evidence>
<evidence type="ECO:0000259" key="14">
    <source>
        <dbReference type="Pfam" id="PF00593"/>
    </source>
</evidence>
<evidence type="ECO:0000313" key="17">
    <source>
        <dbReference type="Proteomes" id="UP001165383"/>
    </source>
</evidence>
<dbReference type="Pfam" id="PF00593">
    <property type="entry name" value="TonB_dep_Rec_b-barrel"/>
    <property type="match status" value="1"/>
</dbReference>
<organism evidence="16 17">
    <name type="scientific">Sphingomonas brevis</name>
    <dbReference type="NCBI Taxonomy" id="2908206"/>
    <lineage>
        <taxon>Bacteria</taxon>
        <taxon>Pseudomonadati</taxon>
        <taxon>Pseudomonadota</taxon>
        <taxon>Alphaproteobacteria</taxon>
        <taxon>Sphingomonadales</taxon>
        <taxon>Sphingomonadaceae</taxon>
        <taxon>Sphingomonas</taxon>
    </lineage>
</organism>
<feature type="domain" description="TonB-dependent receptor plug" evidence="15">
    <location>
        <begin position="59"/>
        <end position="170"/>
    </location>
</feature>
<dbReference type="PROSITE" id="PS52016">
    <property type="entry name" value="TONB_DEPENDENT_REC_3"/>
    <property type="match status" value="1"/>
</dbReference>
<dbReference type="RefSeq" id="WP_249915411.1">
    <property type="nucleotide sequence ID" value="NZ_JAMGBB010000001.1"/>
</dbReference>
<comment type="subcellular location">
    <subcellularLocation>
        <location evidence="1 11">Cell outer membrane</location>
        <topology evidence="1 11">Multi-pass membrane protein</topology>
    </subcellularLocation>
</comment>